<sequence length="720" mass="78064">MNAWTFQAGSAREQLRACEPLLERMAALMQVQPSLAARRNNNKELAEAKKSVAGEGETDGEGDRGQQESGRDEGCCEGKGEKARVLEGVLAALPTFSKRYGLGRAGMYASYVNDELGSAFRHSERPNCQMSLFMFSSQSASGGGGGGGGGVVAYSVLWPLRRLRASEEATLDLLRSTAWAGATSVAARGAFVRGLRLPCSLDRHEFPAGTNTHHHIDHESLSLPQDRLAKRQRRMDSSANEYRARLAATATAATTATGTVTPAAPVAVQTPVPPPPPSSGVGAAALSPAAGSRGDGRGGVKPLSVWTDLPYLSDGETGLTRPEFRVLESGLAAVAAASPRDADIVWASSSIDPKFQAAMGGYNVATRTRRPVLFFNHVTVVFFHFLVGRWRCSRITMPCAGVATTTPSGLRPGQLVNQFPYEAALVVKSHLARTIQREFGSTSPEGDVMQTTFDMQSEDDALAFMADFRRRRDAGADNIWIVKPIGLARSMDTTVTGSLADVLRASDTGPKVAQLYLSRPLLWKRRKFDLRIVALLVSTHPLELYVHDCYWPRVAERPHETEPAKRNDLRQGEDVLLSQLEDPRVSLTAMHLLRGREGGQGGTACHPDHEDFAREMHDVVSQRHVGATWDDVMAKTRAMILSVFRAAARQQPGMRNGSARAMYGCDVMVTAALEPRLLEVTFSPGNLAASPAWTVQRPDFLNEAFGCLFLGEQKNVTRLA</sequence>
<feature type="region of interest" description="Disordered" evidence="1">
    <location>
        <begin position="210"/>
        <end position="239"/>
    </location>
</feature>
<dbReference type="PROSITE" id="PS51221">
    <property type="entry name" value="TTL"/>
    <property type="match status" value="1"/>
</dbReference>
<keyword evidence="3" id="KW-0436">Ligase</keyword>
<evidence type="ECO:0000256" key="1">
    <source>
        <dbReference type="SAM" id="MobiDB-lite"/>
    </source>
</evidence>
<evidence type="ECO:0000313" key="4">
    <source>
        <dbReference type="Proteomes" id="UP000002630"/>
    </source>
</evidence>
<accession>D7G2G7</accession>
<dbReference type="STRING" id="2880.D7G2G7"/>
<dbReference type="InterPro" id="IPR027749">
    <property type="entry name" value="TTLL12"/>
</dbReference>
<dbReference type="GO" id="GO:0016874">
    <property type="term" value="F:ligase activity"/>
    <property type="evidence" value="ECO:0007669"/>
    <property type="project" value="UniProtKB-KW"/>
</dbReference>
<protein>
    <submittedName>
        <fullName evidence="3">Predicted: Tubulin-tyrosine ligase-related protein</fullName>
    </submittedName>
</protein>
<dbReference type="InterPro" id="IPR004344">
    <property type="entry name" value="TTL/TTLL_fam"/>
</dbReference>
<gene>
    <name evidence="3" type="ORF">Esi_0475_0005</name>
</gene>
<feature type="compositionally biased region" description="Low complexity" evidence="1">
    <location>
        <begin position="279"/>
        <end position="292"/>
    </location>
</feature>
<feature type="compositionally biased region" description="Basic and acidic residues" evidence="1">
    <location>
        <begin position="61"/>
        <end position="77"/>
    </location>
</feature>
<dbReference type="Pfam" id="PF25556">
    <property type="entry name" value="SET_TTL"/>
    <property type="match status" value="1"/>
</dbReference>
<keyword evidence="4" id="KW-1185">Reference proteome</keyword>
<organism evidence="3 4">
    <name type="scientific">Ectocarpus siliculosus</name>
    <name type="common">Brown alga</name>
    <name type="synonym">Conferva siliculosa</name>
    <dbReference type="NCBI Taxonomy" id="2880"/>
    <lineage>
        <taxon>Eukaryota</taxon>
        <taxon>Sar</taxon>
        <taxon>Stramenopiles</taxon>
        <taxon>Ochrophyta</taxon>
        <taxon>PX clade</taxon>
        <taxon>Phaeophyceae</taxon>
        <taxon>Ectocarpales</taxon>
        <taxon>Ectocarpaceae</taxon>
        <taxon>Ectocarpus</taxon>
    </lineage>
</organism>
<feature type="region of interest" description="Disordered" evidence="1">
    <location>
        <begin position="49"/>
        <end position="77"/>
    </location>
</feature>
<dbReference type="eggNOG" id="KOG2155">
    <property type="taxonomic scope" value="Eukaryota"/>
</dbReference>
<dbReference type="GO" id="GO:0005737">
    <property type="term" value="C:cytoplasm"/>
    <property type="evidence" value="ECO:0007669"/>
    <property type="project" value="TreeGrafter"/>
</dbReference>
<name>D7G2G7_ECTSI</name>
<evidence type="ECO:0000313" key="3">
    <source>
        <dbReference type="EMBL" id="CBJ33401.1"/>
    </source>
</evidence>
<dbReference type="InParanoid" id="D7G2G7"/>
<proteinExistence type="predicted"/>
<dbReference type="Gene3D" id="3.30.470.20">
    <property type="entry name" value="ATP-grasp fold, B domain"/>
    <property type="match status" value="1"/>
</dbReference>
<dbReference type="OrthoDB" id="60477at2759"/>
<dbReference type="Proteomes" id="UP000002630">
    <property type="component" value="Unassembled WGS sequence"/>
</dbReference>
<dbReference type="PANTHER" id="PTHR46088">
    <property type="entry name" value="TUBULIN--TYROSINE LIGASE-LIKE PROTEIN 12"/>
    <property type="match status" value="1"/>
</dbReference>
<dbReference type="AlphaFoldDB" id="D7G2G7"/>
<dbReference type="InterPro" id="IPR057954">
    <property type="entry name" value="SET_TTL12"/>
</dbReference>
<feature type="region of interest" description="Disordered" evidence="1">
    <location>
        <begin position="269"/>
        <end position="299"/>
    </location>
</feature>
<dbReference type="Pfam" id="PF03133">
    <property type="entry name" value="TTL"/>
    <property type="match status" value="1"/>
</dbReference>
<reference evidence="3 4" key="1">
    <citation type="journal article" date="2010" name="Nature">
        <title>The Ectocarpus genome and the independent evolution of multicellularity in brown algae.</title>
        <authorList>
            <person name="Cock J.M."/>
            <person name="Sterck L."/>
            <person name="Rouze P."/>
            <person name="Scornet D."/>
            <person name="Allen A.E."/>
            <person name="Amoutzias G."/>
            <person name="Anthouard V."/>
            <person name="Artiguenave F."/>
            <person name="Aury J.M."/>
            <person name="Badger J.H."/>
            <person name="Beszteri B."/>
            <person name="Billiau K."/>
            <person name="Bonnet E."/>
            <person name="Bothwell J.H."/>
            <person name="Bowler C."/>
            <person name="Boyen C."/>
            <person name="Brownlee C."/>
            <person name="Carrano C.J."/>
            <person name="Charrier B."/>
            <person name="Cho G.Y."/>
            <person name="Coelho S.M."/>
            <person name="Collen J."/>
            <person name="Corre E."/>
            <person name="Da Silva C."/>
            <person name="Delage L."/>
            <person name="Delaroque N."/>
            <person name="Dittami S.M."/>
            <person name="Doulbeau S."/>
            <person name="Elias M."/>
            <person name="Farnham G."/>
            <person name="Gachon C.M."/>
            <person name="Gschloessl B."/>
            <person name="Heesch S."/>
            <person name="Jabbari K."/>
            <person name="Jubin C."/>
            <person name="Kawai H."/>
            <person name="Kimura K."/>
            <person name="Kloareg B."/>
            <person name="Kupper F.C."/>
            <person name="Lang D."/>
            <person name="Le Bail A."/>
            <person name="Leblanc C."/>
            <person name="Lerouge P."/>
            <person name="Lohr M."/>
            <person name="Lopez P.J."/>
            <person name="Martens C."/>
            <person name="Maumus F."/>
            <person name="Michel G."/>
            <person name="Miranda-Saavedra D."/>
            <person name="Morales J."/>
            <person name="Moreau H."/>
            <person name="Motomura T."/>
            <person name="Nagasato C."/>
            <person name="Napoli C.A."/>
            <person name="Nelson D.R."/>
            <person name="Nyvall-Collen P."/>
            <person name="Peters A.F."/>
            <person name="Pommier C."/>
            <person name="Potin P."/>
            <person name="Poulain J."/>
            <person name="Quesneville H."/>
            <person name="Read B."/>
            <person name="Rensing S.A."/>
            <person name="Ritter A."/>
            <person name="Rousvoal S."/>
            <person name="Samanta M."/>
            <person name="Samson G."/>
            <person name="Schroeder D.C."/>
            <person name="Segurens B."/>
            <person name="Strittmatter M."/>
            <person name="Tonon T."/>
            <person name="Tregear J.W."/>
            <person name="Valentin K."/>
            <person name="von Dassow P."/>
            <person name="Yamagishi T."/>
            <person name="Van de Peer Y."/>
            <person name="Wincker P."/>
        </authorList>
    </citation>
    <scope>NUCLEOTIDE SEQUENCE [LARGE SCALE GENOMIC DNA]</scope>
    <source>
        <strain evidence="4">Ec32 / CCAP1310/4</strain>
    </source>
</reference>
<evidence type="ECO:0000259" key="2">
    <source>
        <dbReference type="Pfam" id="PF25556"/>
    </source>
</evidence>
<feature type="domain" description="Tubulin--tyrosine ligase-like protein 12 SET-like" evidence="2">
    <location>
        <begin position="82"/>
        <end position="173"/>
    </location>
</feature>
<dbReference type="PANTHER" id="PTHR46088:SF1">
    <property type="entry name" value="TUBULIN--TYROSINE LIGASE-LIKE PROTEIN 12"/>
    <property type="match status" value="1"/>
</dbReference>
<dbReference type="EMBL" id="FN649760">
    <property type="protein sequence ID" value="CBJ33401.1"/>
    <property type="molecule type" value="Genomic_DNA"/>
</dbReference>